<dbReference type="PANTHER" id="PTHR13061">
    <property type="entry name" value="DYNACTIN SUBUNIT P25"/>
    <property type="match status" value="1"/>
</dbReference>
<name>A0A812VEB3_9DINO</name>
<evidence type="ECO:0000256" key="1">
    <source>
        <dbReference type="ARBA" id="ARBA00022692"/>
    </source>
</evidence>
<proteinExistence type="predicted"/>
<dbReference type="SUPFAM" id="SSF51161">
    <property type="entry name" value="Trimeric LpxA-like enzymes"/>
    <property type="match status" value="1"/>
</dbReference>
<dbReference type="SUPFAM" id="SSF90123">
    <property type="entry name" value="ABC transporter transmembrane region"/>
    <property type="match status" value="1"/>
</dbReference>
<evidence type="ECO:0000256" key="3">
    <source>
        <dbReference type="ARBA" id="ARBA00023136"/>
    </source>
</evidence>
<dbReference type="CDD" id="cd04645">
    <property type="entry name" value="LbH_gamma_CA_like"/>
    <property type="match status" value="1"/>
</dbReference>
<keyword evidence="5" id="KW-1185">Reference proteome</keyword>
<gene>
    <name evidence="4" type="ORF">SNEC2469_LOCUS17453</name>
</gene>
<sequence>MSMSWGSATPTIKHIKAANKVISELHKTMDVILRILPILAEEGIFISISDASLANDDEKSQSGYIVSFVKRSIMDGELAPMSILCWRSHKLRRVVKASLGSEALAMDDGMSELEWLRAMYAEVCVPEAAVTDAARYGPRDESVTISGGRQLEDKPGIWSLGSRHPQIHPSAYVAPGASIIGTVTLRKDASVWFNCTLRGDNEVITIGEGSDIQDNSVLHCDPGKPLVVGRNCLVGHQVCLHGCRIGENCLIGMRTTILDNVVIGSNCFVAAGSFIGEGRSFPDNSLIGGNPAKRIADLETDPAKMAAVMNAASSKGLAANRPEAPAGYVENKERYTKDLNLSSSLCVGSCIIIRSACDAWQPVLTGAVFNLVNGDKHEVERESHFLHFLCSWTFGCSGRLPLARSVILGLMLAAVVQGVARVIGDGVKKEMRNRQNSEMRAAMFEHLLAQDQALYDTLRQRDLVRKVELRALSEVTEWVWGMTADTVKLATQMIFLFAISPLMTPGAQSGNLASSRRFKG</sequence>
<feature type="non-terminal residue" evidence="4">
    <location>
        <position position="1"/>
    </location>
</feature>
<dbReference type="AlphaFoldDB" id="A0A812VEB3"/>
<reference evidence="4" key="1">
    <citation type="submission" date="2021-02" db="EMBL/GenBank/DDBJ databases">
        <authorList>
            <person name="Dougan E. K."/>
            <person name="Rhodes N."/>
            <person name="Thang M."/>
            <person name="Chan C."/>
        </authorList>
    </citation>
    <scope>NUCLEOTIDE SEQUENCE</scope>
</reference>
<dbReference type="OrthoDB" id="25818at2759"/>
<dbReference type="GO" id="GO:0016020">
    <property type="term" value="C:membrane"/>
    <property type="evidence" value="ECO:0007669"/>
    <property type="project" value="InterPro"/>
</dbReference>
<dbReference type="InterPro" id="IPR047324">
    <property type="entry name" value="LbH_gamma_CA-like"/>
</dbReference>
<dbReference type="EMBL" id="CAJNJA010028901">
    <property type="protein sequence ID" value="CAE7614611.1"/>
    <property type="molecule type" value="Genomic_DNA"/>
</dbReference>
<evidence type="ECO:0000313" key="5">
    <source>
        <dbReference type="Proteomes" id="UP000601435"/>
    </source>
</evidence>
<keyword evidence="3" id="KW-0472">Membrane</keyword>
<dbReference type="InterPro" id="IPR011004">
    <property type="entry name" value="Trimer_LpxA-like_sf"/>
</dbReference>
<dbReference type="Gene3D" id="1.20.1560.10">
    <property type="entry name" value="ABC transporter type 1, transmembrane domain"/>
    <property type="match status" value="1"/>
</dbReference>
<organism evidence="4 5">
    <name type="scientific">Symbiodinium necroappetens</name>
    <dbReference type="NCBI Taxonomy" id="1628268"/>
    <lineage>
        <taxon>Eukaryota</taxon>
        <taxon>Sar</taxon>
        <taxon>Alveolata</taxon>
        <taxon>Dinophyceae</taxon>
        <taxon>Suessiales</taxon>
        <taxon>Symbiodiniaceae</taxon>
        <taxon>Symbiodinium</taxon>
    </lineage>
</organism>
<dbReference type="InterPro" id="IPR050484">
    <property type="entry name" value="Transf_Hexapept/Carb_Anhydrase"/>
</dbReference>
<dbReference type="GO" id="GO:0005524">
    <property type="term" value="F:ATP binding"/>
    <property type="evidence" value="ECO:0007669"/>
    <property type="project" value="InterPro"/>
</dbReference>
<evidence type="ECO:0000313" key="4">
    <source>
        <dbReference type="EMBL" id="CAE7614611.1"/>
    </source>
</evidence>
<dbReference type="Proteomes" id="UP000601435">
    <property type="component" value="Unassembled WGS sequence"/>
</dbReference>
<accession>A0A812VEB3</accession>
<keyword evidence="1" id="KW-0812">Transmembrane</keyword>
<dbReference type="InterPro" id="IPR001451">
    <property type="entry name" value="Hexapep"/>
</dbReference>
<evidence type="ECO:0000256" key="2">
    <source>
        <dbReference type="ARBA" id="ARBA00022989"/>
    </source>
</evidence>
<dbReference type="InterPro" id="IPR036640">
    <property type="entry name" value="ABC1_TM_sf"/>
</dbReference>
<keyword evidence="2" id="KW-1133">Transmembrane helix</keyword>
<comment type="caution">
    <text evidence="4">The sequence shown here is derived from an EMBL/GenBank/DDBJ whole genome shotgun (WGS) entry which is preliminary data.</text>
</comment>
<dbReference type="Gene3D" id="2.160.10.10">
    <property type="entry name" value="Hexapeptide repeat proteins"/>
    <property type="match status" value="1"/>
</dbReference>
<protein>
    <submittedName>
        <fullName evidence="4">Uncharacterized protein</fullName>
    </submittedName>
</protein>
<dbReference type="Pfam" id="PF00132">
    <property type="entry name" value="Hexapep"/>
    <property type="match status" value="1"/>
</dbReference>
<dbReference type="PANTHER" id="PTHR13061:SF29">
    <property type="entry name" value="GAMMA CARBONIC ANHYDRASE-LIKE 1, MITOCHONDRIAL-RELATED"/>
    <property type="match status" value="1"/>
</dbReference>